<name>A0A9W4GZT7_9ACTN</name>
<feature type="compositionally biased region" description="Basic residues" evidence="1">
    <location>
        <begin position="11"/>
        <end position="30"/>
    </location>
</feature>
<dbReference type="Proteomes" id="UP001153328">
    <property type="component" value="Unassembled WGS sequence"/>
</dbReference>
<comment type="caution">
    <text evidence="2">The sequence shown here is derived from an EMBL/GenBank/DDBJ whole genome shotgun (WGS) entry which is preliminary data.</text>
</comment>
<evidence type="ECO:0000313" key="2">
    <source>
        <dbReference type="EMBL" id="CAG7631900.1"/>
    </source>
</evidence>
<evidence type="ECO:0000313" key="3">
    <source>
        <dbReference type="Proteomes" id="UP001153328"/>
    </source>
</evidence>
<gene>
    <name evidence="2" type="ORF">SBRY_20822</name>
</gene>
<reference evidence="2" key="1">
    <citation type="submission" date="2021-06" db="EMBL/GenBank/DDBJ databases">
        <authorList>
            <person name="Arsene-Ploetze F."/>
        </authorList>
    </citation>
    <scope>NUCLEOTIDE SEQUENCE</scope>
    <source>
        <strain evidence="2">SBRY1</strain>
    </source>
</reference>
<feature type="compositionally biased region" description="Basic and acidic residues" evidence="1">
    <location>
        <begin position="1"/>
        <end position="10"/>
    </location>
</feature>
<proteinExistence type="predicted"/>
<feature type="region of interest" description="Disordered" evidence="1">
    <location>
        <begin position="1"/>
        <end position="160"/>
    </location>
</feature>
<dbReference type="AlphaFoldDB" id="A0A9W4GZT7"/>
<organism evidence="2 3">
    <name type="scientific">Actinacidiphila bryophytorum</name>
    <dbReference type="NCBI Taxonomy" id="1436133"/>
    <lineage>
        <taxon>Bacteria</taxon>
        <taxon>Bacillati</taxon>
        <taxon>Actinomycetota</taxon>
        <taxon>Actinomycetes</taxon>
        <taxon>Kitasatosporales</taxon>
        <taxon>Streptomycetaceae</taxon>
        <taxon>Actinacidiphila</taxon>
    </lineage>
</organism>
<protein>
    <submittedName>
        <fullName evidence="2">Uncharacterized protein</fullName>
    </submittedName>
</protein>
<keyword evidence="3" id="KW-1185">Reference proteome</keyword>
<evidence type="ECO:0000256" key="1">
    <source>
        <dbReference type="SAM" id="MobiDB-lite"/>
    </source>
</evidence>
<accession>A0A9W4GZT7</accession>
<dbReference type="EMBL" id="CAJVAX010000012">
    <property type="protein sequence ID" value="CAG7631900.1"/>
    <property type="molecule type" value="Genomic_DNA"/>
</dbReference>
<sequence length="160" mass="17786">MQRGGPDRAGRPARRRRRPERQCGKRHRERFRVGLTAGRGQWKQAGRRAGGIEGGREDAEEPDGSDWWTVSAVFRMPGRAAPRRSPPDPQARPARRTRPGVRPRTGLTTRRARNPRWTGRCPRAYATGSSPSRPRPSAASPTRNSRSRCGPTPVSPRPAG</sequence>
<feature type="compositionally biased region" description="Low complexity" evidence="1">
    <location>
        <begin position="129"/>
        <end position="148"/>
    </location>
</feature>